<dbReference type="Pfam" id="PF01895">
    <property type="entry name" value="PhoU"/>
    <property type="match status" value="2"/>
</dbReference>
<dbReference type="GO" id="GO:0045936">
    <property type="term" value="P:negative regulation of phosphate metabolic process"/>
    <property type="evidence" value="ECO:0007669"/>
    <property type="project" value="InterPro"/>
</dbReference>
<evidence type="ECO:0000313" key="10">
    <source>
        <dbReference type="EMBL" id="MBC8208594.1"/>
    </source>
</evidence>
<evidence type="ECO:0000256" key="3">
    <source>
        <dbReference type="ARBA" id="ARBA00011738"/>
    </source>
</evidence>
<dbReference type="GO" id="GO:0006817">
    <property type="term" value="P:phosphate ion transport"/>
    <property type="evidence" value="ECO:0007669"/>
    <property type="project" value="UniProtKB-KW"/>
</dbReference>
<proteinExistence type="inferred from homology"/>
<name>A0A8J6NAU2_9BACT</name>
<dbReference type="FunFam" id="1.20.58.220:FF:000004">
    <property type="entry name" value="Phosphate-specific transport system accessory protein PhoU"/>
    <property type="match status" value="1"/>
</dbReference>
<keyword evidence="4 8" id="KW-0813">Transport</keyword>
<evidence type="ECO:0000256" key="2">
    <source>
        <dbReference type="ARBA" id="ARBA00008107"/>
    </source>
</evidence>
<evidence type="ECO:0000256" key="6">
    <source>
        <dbReference type="ARBA" id="ARBA00022592"/>
    </source>
</evidence>
<evidence type="ECO:0000256" key="4">
    <source>
        <dbReference type="ARBA" id="ARBA00022448"/>
    </source>
</evidence>
<dbReference type="GO" id="GO:0030643">
    <property type="term" value="P:intracellular phosphate ion homeostasis"/>
    <property type="evidence" value="ECO:0007669"/>
    <property type="project" value="InterPro"/>
</dbReference>
<evidence type="ECO:0000256" key="1">
    <source>
        <dbReference type="ARBA" id="ARBA00004496"/>
    </source>
</evidence>
<evidence type="ECO:0000256" key="5">
    <source>
        <dbReference type="ARBA" id="ARBA00022490"/>
    </source>
</evidence>
<evidence type="ECO:0000256" key="8">
    <source>
        <dbReference type="PIRNR" id="PIRNR003107"/>
    </source>
</evidence>
<dbReference type="Gene3D" id="1.20.58.220">
    <property type="entry name" value="Phosphate transport system protein phou homolog 2, domain 2"/>
    <property type="match status" value="1"/>
</dbReference>
<organism evidence="10 11">
    <name type="scientific">Candidatus Desulfatifera sulfidica</name>
    <dbReference type="NCBI Taxonomy" id="2841691"/>
    <lineage>
        <taxon>Bacteria</taxon>
        <taxon>Pseudomonadati</taxon>
        <taxon>Thermodesulfobacteriota</taxon>
        <taxon>Desulfobulbia</taxon>
        <taxon>Desulfobulbales</taxon>
        <taxon>Desulfobulbaceae</taxon>
        <taxon>Candidatus Desulfatifera</taxon>
    </lineage>
</organism>
<comment type="caution">
    <text evidence="10">The sequence shown here is derived from an EMBL/GenBank/DDBJ whole genome shotgun (WGS) entry which is preliminary data.</text>
</comment>
<reference evidence="10 11" key="1">
    <citation type="submission" date="2020-08" db="EMBL/GenBank/DDBJ databases">
        <title>Bridging the membrane lipid divide: bacteria of the FCB group superphylum have the potential to synthesize archaeal ether lipids.</title>
        <authorList>
            <person name="Villanueva L."/>
            <person name="Von Meijenfeldt F.A.B."/>
            <person name="Westbye A.B."/>
            <person name="Yadav S."/>
            <person name="Hopmans E.C."/>
            <person name="Dutilh B.E."/>
            <person name="Sinninghe Damste J.S."/>
        </authorList>
    </citation>
    <scope>NUCLEOTIDE SEQUENCE [LARGE SCALE GENOMIC DNA]</scope>
    <source>
        <strain evidence="10">NIOZ-UU81</strain>
    </source>
</reference>
<dbReference type="Proteomes" id="UP000599024">
    <property type="component" value="Unassembled WGS sequence"/>
</dbReference>
<dbReference type="PANTHER" id="PTHR42930">
    <property type="entry name" value="PHOSPHATE-SPECIFIC TRANSPORT SYSTEM ACCESSORY PROTEIN PHOU"/>
    <property type="match status" value="1"/>
</dbReference>
<accession>A0A8J6NAU2</accession>
<dbReference type="NCBIfam" id="TIGR02135">
    <property type="entry name" value="phoU_full"/>
    <property type="match status" value="1"/>
</dbReference>
<feature type="domain" description="PhoU" evidence="9">
    <location>
        <begin position="122"/>
        <end position="207"/>
    </location>
</feature>
<evidence type="ECO:0000256" key="7">
    <source>
        <dbReference type="ARBA" id="ARBA00056181"/>
    </source>
</evidence>
<feature type="domain" description="PhoU" evidence="9">
    <location>
        <begin position="19"/>
        <end position="106"/>
    </location>
</feature>
<dbReference type="InterPro" id="IPR026022">
    <property type="entry name" value="PhoU_dom"/>
</dbReference>
<dbReference type="PIRSF" id="PIRSF003107">
    <property type="entry name" value="PhoU"/>
    <property type="match status" value="1"/>
</dbReference>
<evidence type="ECO:0000259" key="9">
    <source>
        <dbReference type="Pfam" id="PF01895"/>
    </source>
</evidence>
<dbReference type="InterPro" id="IPR038078">
    <property type="entry name" value="PhoU-like_sf"/>
</dbReference>
<dbReference type="EMBL" id="JACNLK010000046">
    <property type="protein sequence ID" value="MBC8208594.1"/>
    <property type="molecule type" value="Genomic_DNA"/>
</dbReference>
<protein>
    <recommendedName>
        <fullName evidence="8">Phosphate-specific transport system accessory protein PhoU</fullName>
    </recommendedName>
</protein>
<gene>
    <name evidence="10" type="primary">phoU</name>
    <name evidence="10" type="ORF">H8E79_05455</name>
</gene>
<evidence type="ECO:0000313" key="11">
    <source>
        <dbReference type="Proteomes" id="UP000599024"/>
    </source>
</evidence>
<sequence>MRVTQHFHREIEELRRRLLSLGAQVEAQVHNALTAIETKDREFCNHLIETDDEINRMEIRVEEECLKILALYQPVATDLRFLVATIKINNDLERIADIAASIANRVLIISRYPEIKAPSIRLDEMGEKVEGMLSLGLNAFVQVDSDLAHKVCILDDEVDEIRNQAYGTIKRAIREHPEHVAPLMNYFLISRHLERLADHVTNIAEEVIYLVDGQIVRGERFN</sequence>
<comment type="similarity">
    <text evidence="2 8">Belongs to the PhoU family.</text>
</comment>
<keyword evidence="5 8" id="KW-0963">Cytoplasm</keyword>
<dbReference type="AlphaFoldDB" id="A0A8J6NAU2"/>
<comment type="subunit">
    <text evidence="3 8">Homodimer.</text>
</comment>
<keyword evidence="6 8" id="KW-0592">Phosphate transport</keyword>
<comment type="subcellular location">
    <subcellularLocation>
        <location evidence="1 8">Cytoplasm</location>
    </subcellularLocation>
</comment>
<dbReference type="InterPro" id="IPR028366">
    <property type="entry name" value="PhoU"/>
</dbReference>
<dbReference type="GO" id="GO:0005737">
    <property type="term" value="C:cytoplasm"/>
    <property type="evidence" value="ECO:0007669"/>
    <property type="project" value="UniProtKB-SubCell"/>
</dbReference>
<dbReference type="SUPFAM" id="SSF109755">
    <property type="entry name" value="PhoU-like"/>
    <property type="match status" value="1"/>
</dbReference>
<dbReference type="PANTHER" id="PTHR42930:SF3">
    <property type="entry name" value="PHOSPHATE-SPECIFIC TRANSPORT SYSTEM ACCESSORY PROTEIN PHOU"/>
    <property type="match status" value="1"/>
</dbReference>
<comment type="function">
    <text evidence="7 8">Plays a role in the regulation of phosphate uptake.</text>
</comment>